<dbReference type="InterPro" id="IPR011936">
    <property type="entry name" value="Myxo_disulph_rpt"/>
</dbReference>
<proteinExistence type="predicted"/>
<dbReference type="AlphaFoldDB" id="A0A1I2BCH1"/>
<dbReference type="SUPFAM" id="SSF50998">
    <property type="entry name" value="Quinoprotein alcohol dehydrogenase-like"/>
    <property type="match status" value="1"/>
</dbReference>
<dbReference type="NCBIfam" id="TIGR02232">
    <property type="entry name" value="myxo_disulf_rpt"/>
    <property type="match status" value="1"/>
</dbReference>
<evidence type="ECO:0000256" key="3">
    <source>
        <dbReference type="ARBA" id="ARBA00023157"/>
    </source>
</evidence>
<sequence length="445" mass="46628">MRHDTKYMFMWTLLVAACTIRFPEGDTDSSPDETGRPATTGETTTTTSGVPTTGAPTTGVPTTDAGASDSDGTTAGVSCGDGAVDVDELCDDGNTVEGDGCNADCRPSAALLWEFRSEIFISDYFRDVAVAPDGTIVAGGRWLGEGAWLTRFTAEGEGMWSKTFLKSPFDSIHGVAVGEATIDVVGMTLGEDQRDAWIAQLDGDGAIVWEEIVGSGLGDDFALEVARTPEGDLVLAGVRSVEGGLAELWVQRYAPDGAVQWTHARPMQSEPLYELGPALHVAADQIVVGFHTPPPPPSGELLFALQPDSGAELWSQAVPMSENMVRGLARAGDGDILAASFGTVVRRLSSTGESEWSHTQCMTDGRGNDVAVDSQGDVIVVGSSFSDALLCKFTAAGELRWERIIAGGSGGFGMAVALTAEDRIVVAGEMGNGDTSDAWLAMFSP</sequence>
<keyword evidence="2" id="KW-0677">Repeat</keyword>
<dbReference type="InterPro" id="IPR002372">
    <property type="entry name" value="PQQ_rpt_dom"/>
</dbReference>
<dbReference type="EMBL" id="FOMX01000015">
    <property type="protein sequence ID" value="SFE52850.1"/>
    <property type="molecule type" value="Genomic_DNA"/>
</dbReference>
<evidence type="ECO:0000256" key="1">
    <source>
        <dbReference type="ARBA" id="ARBA00022729"/>
    </source>
</evidence>
<organism evidence="6 7">
    <name type="scientific">Nannocystis exedens</name>
    <dbReference type="NCBI Taxonomy" id="54"/>
    <lineage>
        <taxon>Bacteria</taxon>
        <taxon>Pseudomonadati</taxon>
        <taxon>Myxococcota</taxon>
        <taxon>Polyangia</taxon>
        <taxon>Nannocystales</taxon>
        <taxon>Nannocystaceae</taxon>
        <taxon>Nannocystis</taxon>
    </lineage>
</organism>
<dbReference type="PANTHER" id="PTHR42754">
    <property type="entry name" value="ENDOGLUCANASE"/>
    <property type="match status" value="1"/>
</dbReference>
<dbReference type="PROSITE" id="PS51257">
    <property type="entry name" value="PROKAR_LIPOPROTEIN"/>
    <property type="match status" value="1"/>
</dbReference>
<dbReference type="Proteomes" id="UP000199400">
    <property type="component" value="Unassembled WGS sequence"/>
</dbReference>
<evidence type="ECO:0000313" key="7">
    <source>
        <dbReference type="Proteomes" id="UP000199400"/>
    </source>
</evidence>
<gene>
    <name evidence="6" type="ORF">SAMN02745121_04549</name>
</gene>
<name>A0A1I2BCH1_9BACT</name>
<feature type="compositionally biased region" description="Low complexity" evidence="4">
    <location>
        <begin position="36"/>
        <end position="67"/>
    </location>
</feature>
<dbReference type="Pfam" id="PF13360">
    <property type="entry name" value="PQQ_2"/>
    <property type="match status" value="1"/>
</dbReference>
<keyword evidence="7" id="KW-1185">Reference proteome</keyword>
<reference evidence="7" key="1">
    <citation type="submission" date="2016-10" db="EMBL/GenBank/DDBJ databases">
        <authorList>
            <person name="Varghese N."/>
            <person name="Submissions S."/>
        </authorList>
    </citation>
    <scope>NUCLEOTIDE SEQUENCE [LARGE SCALE GENOMIC DNA]</scope>
    <source>
        <strain evidence="7">ATCC 25963</strain>
    </source>
</reference>
<evidence type="ECO:0000256" key="2">
    <source>
        <dbReference type="ARBA" id="ARBA00022737"/>
    </source>
</evidence>
<accession>A0A1I2BCH1</accession>
<evidence type="ECO:0000313" key="6">
    <source>
        <dbReference type="EMBL" id="SFE52850.1"/>
    </source>
</evidence>
<dbReference type="STRING" id="54.SAMN02745121_04549"/>
<keyword evidence="3" id="KW-1015">Disulfide bond</keyword>
<dbReference type="Pfam" id="PF13948">
    <property type="entry name" value="DUF4215"/>
    <property type="match status" value="1"/>
</dbReference>
<feature type="region of interest" description="Disordered" evidence="4">
    <location>
        <begin position="24"/>
        <end position="73"/>
    </location>
</feature>
<evidence type="ECO:0000259" key="5">
    <source>
        <dbReference type="Pfam" id="PF13360"/>
    </source>
</evidence>
<feature type="domain" description="Pyrrolo-quinoline quinone repeat" evidence="5">
    <location>
        <begin position="149"/>
        <end position="323"/>
    </location>
</feature>
<dbReference type="InterPro" id="IPR011047">
    <property type="entry name" value="Quinoprotein_ADH-like_sf"/>
</dbReference>
<keyword evidence="1" id="KW-0732">Signal</keyword>
<evidence type="ECO:0000256" key="4">
    <source>
        <dbReference type="SAM" id="MobiDB-lite"/>
    </source>
</evidence>
<dbReference type="PANTHER" id="PTHR42754:SF1">
    <property type="entry name" value="LIPOPROTEIN"/>
    <property type="match status" value="1"/>
</dbReference>
<protein>
    <submittedName>
        <fullName evidence="6">Myxococcus cysteine-rich repeat-containing protein</fullName>
    </submittedName>
</protein>